<protein>
    <recommendedName>
        <fullName evidence="3">DNA2/NAM7 helicase helicase domain-containing protein</fullName>
    </recommendedName>
</protein>
<reference evidence="1" key="1">
    <citation type="journal article" date="2020" name="Stud. Mycol.">
        <title>101 Dothideomycetes genomes: a test case for predicting lifestyles and emergence of pathogens.</title>
        <authorList>
            <person name="Haridas S."/>
            <person name="Albert R."/>
            <person name="Binder M."/>
            <person name="Bloem J."/>
            <person name="Labutti K."/>
            <person name="Salamov A."/>
            <person name="Andreopoulos B."/>
            <person name="Baker S."/>
            <person name="Barry K."/>
            <person name="Bills G."/>
            <person name="Bluhm B."/>
            <person name="Cannon C."/>
            <person name="Castanera R."/>
            <person name="Culley D."/>
            <person name="Daum C."/>
            <person name="Ezra D."/>
            <person name="Gonzalez J."/>
            <person name="Henrissat B."/>
            <person name="Kuo A."/>
            <person name="Liang C."/>
            <person name="Lipzen A."/>
            <person name="Lutzoni F."/>
            <person name="Magnuson J."/>
            <person name="Mondo S."/>
            <person name="Nolan M."/>
            <person name="Ohm R."/>
            <person name="Pangilinan J."/>
            <person name="Park H.-J."/>
            <person name="Ramirez L."/>
            <person name="Alfaro M."/>
            <person name="Sun H."/>
            <person name="Tritt A."/>
            <person name="Yoshinaga Y."/>
            <person name="Zwiers L.-H."/>
            <person name="Turgeon B."/>
            <person name="Goodwin S."/>
            <person name="Spatafora J."/>
            <person name="Crous P."/>
            <person name="Grigoriev I."/>
        </authorList>
    </citation>
    <scope>NUCLEOTIDE SEQUENCE</scope>
    <source>
        <strain evidence="1">CBS 121167</strain>
    </source>
</reference>
<dbReference type="Proteomes" id="UP000799438">
    <property type="component" value="Unassembled WGS sequence"/>
</dbReference>
<organism evidence="1 2">
    <name type="scientific">Aplosporella prunicola CBS 121167</name>
    <dbReference type="NCBI Taxonomy" id="1176127"/>
    <lineage>
        <taxon>Eukaryota</taxon>
        <taxon>Fungi</taxon>
        <taxon>Dikarya</taxon>
        <taxon>Ascomycota</taxon>
        <taxon>Pezizomycotina</taxon>
        <taxon>Dothideomycetes</taxon>
        <taxon>Dothideomycetes incertae sedis</taxon>
        <taxon>Botryosphaeriales</taxon>
        <taxon>Aplosporellaceae</taxon>
        <taxon>Aplosporella</taxon>
    </lineage>
</organism>
<dbReference type="AlphaFoldDB" id="A0A6A6B6R4"/>
<evidence type="ECO:0000313" key="2">
    <source>
        <dbReference type="Proteomes" id="UP000799438"/>
    </source>
</evidence>
<evidence type="ECO:0000313" key="1">
    <source>
        <dbReference type="EMBL" id="KAF2139809.1"/>
    </source>
</evidence>
<dbReference type="InterPro" id="IPR027417">
    <property type="entry name" value="P-loop_NTPase"/>
</dbReference>
<dbReference type="Gene3D" id="3.40.50.300">
    <property type="entry name" value="P-loop containing nucleotide triphosphate hydrolases"/>
    <property type="match status" value="1"/>
</dbReference>
<evidence type="ECO:0008006" key="3">
    <source>
        <dbReference type="Google" id="ProtNLM"/>
    </source>
</evidence>
<dbReference type="EMBL" id="ML995491">
    <property type="protein sequence ID" value="KAF2139809.1"/>
    <property type="molecule type" value="Genomic_DNA"/>
</dbReference>
<gene>
    <name evidence="1" type="ORF">K452DRAFT_319931</name>
</gene>
<dbReference type="RefSeq" id="XP_033395522.1">
    <property type="nucleotide sequence ID" value="XM_033544278.1"/>
</dbReference>
<proteinExistence type="predicted"/>
<keyword evidence="2" id="KW-1185">Reference proteome</keyword>
<sequence length="117" mass="12574">MDEVTRRQKALAAAAHRMRLVFRPTPTPKRGSGGKSRLLAAITVAAALAGLKVKVVAPSNAAVTNIQEDVGEFVELLRLKDCVRLARMYVVQIKLASLASRTIEDGPDALPADINEI</sequence>
<accession>A0A6A6B6R4</accession>
<name>A0A6A6B6R4_9PEZI</name>
<dbReference type="GeneID" id="54301774"/>